<dbReference type="Gene3D" id="1.10.10.10">
    <property type="entry name" value="Winged helix-like DNA-binding domain superfamily/Winged helix DNA-binding domain"/>
    <property type="match status" value="1"/>
</dbReference>
<evidence type="ECO:0000256" key="6">
    <source>
        <dbReference type="ARBA" id="ARBA00023457"/>
    </source>
</evidence>
<dbReference type="OrthoDB" id="9806536at2"/>
<evidence type="ECO:0000313" key="11">
    <source>
        <dbReference type="Proteomes" id="UP000295063"/>
    </source>
</evidence>
<dbReference type="InterPro" id="IPR011008">
    <property type="entry name" value="Dimeric_a/b-barrel"/>
</dbReference>
<name>A0A4R1PW35_9FIRM</name>
<evidence type="ECO:0000256" key="4">
    <source>
        <dbReference type="ARBA" id="ARBA00023239"/>
    </source>
</evidence>
<dbReference type="SUPFAM" id="SSF54909">
    <property type="entry name" value="Dimeric alpha+beta barrel"/>
    <property type="match status" value="1"/>
</dbReference>
<dbReference type="PROSITE" id="PS50956">
    <property type="entry name" value="HTH_ASNC_2"/>
    <property type="match status" value="1"/>
</dbReference>
<dbReference type="RefSeq" id="WP_132081323.1">
    <property type="nucleotide sequence ID" value="NZ_SLUI01000008.1"/>
</dbReference>
<gene>
    <name evidence="10" type="ORF">EV210_108176</name>
</gene>
<comment type="similarity">
    <text evidence="6">Belongs to the Ahb/Nir family.</text>
</comment>
<comment type="pathway">
    <text evidence="5">Porphyrin-containing compound metabolism.</text>
</comment>
<reference evidence="10 11" key="1">
    <citation type="submission" date="2019-03" db="EMBL/GenBank/DDBJ databases">
        <title>Genomic Encyclopedia of Type Strains, Phase IV (KMG-IV): sequencing the most valuable type-strain genomes for metagenomic binning, comparative biology and taxonomic classification.</title>
        <authorList>
            <person name="Goeker M."/>
        </authorList>
    </citation>
    <scope>NUCLEOTIDE SEQUENCE [LARGE SCALE GENOMIC DNA]</scope>
    <source>
        <strain evidence="10 11">DSM 15969</strain>
    </source>
</reference>
<dbReference type="GO" id="GO:0043565">
    <property type="term" value="F:sequence-specific DNA binding"/>
    <property type="evidence" value="ECO:0007669"/>
    <property type="project" value="InterPro"/>
</dbReference>
<dbReference type="EC" id="4.1.1.111" evidence="7"/>
<accession>A0A4R1PW35</accession>
<keyword evidence="2 10" id="KW-0238">DNA-binding</keyword>
<evidence type="ECO:0000256" key="2">
    <source>
        <dbReference type="ARBA" id="ARBA00023125"/>
    </source>
</evidence>
<proteinExistence type="inferred from homology"/>
<dbReference type="InterPro" id="IPR000485">
    <property type="entry name" value="AsnC-type_HTH_dom"/>
</dbReference>
<evidence type="ECO:0000313" key="10">
    <source>
        <dbReference type="EMBL" id="TCL36535.1"/>
    </source>
</evidence>
<comment type="catalytic activity">
    <reaction evidence="8">
        <text>siroheme + 2 H(+) = 12,18-didecarboxysiroheme + 2 CO2</text>
        <dbReference type="Rhea" id="RHEA:19093"/>
        <dbReference type="ChEBI" id="CHEBI:15378"/>
        <dbReference type="ChEBI" id="CHEBI:16526"/>
        <dbReference type="ChEBI" id="CHEBI:60052"/>
        <dbReference type="ChEBI" id="CHEBI:140497"/>
        <dbReference type="EC" id="4.1.1.111"/>
    </reaction>
</comment>
<dbReference type="PANTHER" id="PTHR43413">
    <property type="entry name" value="TRANSCRIPTIONAL REGULATOR, ASNC FAMILY"/>
    <property type="match status" value="1"/>
</dbReference>
<dbReference type="EMBL" id="SLUI01000008">
    <property type="protein sequence ID" value="TCL36535.1"/>
    <property type="molecule type" value="Genomic_DNA"/>
</dbReference>
<evidence type="ECO:0000256" key="5">
    <source>
        <dbReference type="ARBA" id="ARBA00023444"/>
    </source>
</evidence>
<dbReference type="InterPro" id="IPR019888">
    <property type="entry name" value="Tscrpt_reg_AsnC-like"/>
</dbReference>
<dbReference type="Pfam" id="PF22451">
    <property type="entry name" value="NirdL-like_HTH"/>
    <property type="match status" value="1"/>
</dbReference>
<evidence type="ECO:0000256" key="3">
    <source>
        <dbReference type="ARBA" id="ARBA00023163"/>
    </source>
</evidence>
<keyword evidence="3" id="KW-0804">Transcription</keyword>
<dbReference type="PANTHER" id="PTHR43413:SF1">
    <property type="entry name" value="SIROHEME DECARBOXYLASE NIRL SUBUNIT"/>
    <property type="match status" value="1"/>
</dbReference>
<dbReference type="InterPro" id="IPR036390">
    <property type="entry name" value="WH_DNA-bd_sf"/>
</dbReference>
<dbReference type="InterPro" id="IPR036388">
    <property type="entry name" value="WH-like_DNA-bd_sf"/>
</dbReference>
<sequence>MLTSFDKALLNIVQTDLPLAKRPFAELAARLGTEEAAVLERLQYLKDNGYIRRMGPFFDSTKLGYTGTLVAVKVAPEKLADVARFINDYPGVTHNYEREGEFNLWFALLTPDLSLQEQILASIGAREGVEKMLNLPATKKYKVSVQFKLE</sequence>
<dbReference type="Proteomes" id="UP000295063">
    <property type="component" value="Unassembled WGS sequence"/>
</dbReference>
<organism evidence="10 11">
    <name type="scientific">Anaerospora hongkongensis</name>
    <dbReference type="NCBI Taxonomy" id="244830"/>
    <lineage>
        <taxon>Bacteria</taxon>
        <taxon>Bacillati</taxon>
        <taxon>Bacillota</taxon>
        <taxon>Negativicutes</taxon>
        <taxon>Selenomonadales</taxon>
        <taxon>Sporomusaceae</taxon>
        <taxon>Anaerospora</taxon>
    </lineage>
</organism>
<dbReference type="AlphaFoldDB" id="A0A4R1PW35"/>
<dbReference type="GO" id="GO:0016829">
    <property type="term" value="F:lyase activity"/>
    <property type="evidence" value="ECO:0007669"/>
    <property type="project" value="UniProtKB-KW"/>
</dbReference>
<dbReference type="Gene3D" id="3.30.70.3460">
    <property type="match status" value="1"/>
</dbReference>
<protein>
    <recommendedName>
        <fullName evidence="7">siroheme decarboxylase</fullName>
        <ecNumber evidence="7">4.1.1.111</ecNumber>
    </recommendedName>
</protein>
<evidence type="ECO:0000259" key="9">
    <source>
        <dbReference type="PROSITE" id="PS50956"/>
    </source>
</evidence>
<keyword evidence="4" id="KW-0456">Lyase</keyword>
<dbReference type="InterPro" id="IPR053953">
    <property type="entry name" value="NirdL-like_HTH"/>
</dbReference>
<dbReference type="InterPro" id="IPR050684">
    <property type="entry name" value="HTH-Siroheme_Decarb"/>
</dbReference>
<comment type="caution">
    <text evidence="10">The sequence shown here is derived from an EMBL/GenBank/DDBJ whole genome shotgun (WGS) entry which is preliminary data.</text>
</comment>
<dbReference type="SUPFAM" id="SSF46785">
    <property type="entry name" value="Winged helix' DNA-binding domain"/>
    <property type="match status" value="1"/>
</dbReference>
<keyword evidence="11" id="KW-1185">Reference proteome</keyword>
<feature type="domain" description="HTH asnC-type" evidence="9">
    <location>
        <begin position="2"/>
        <end position="66"/>
    </location>
</feature>
<dbReference type="Pfam" id="PF17805">
    <property type="entry name" value="AsnC_trans_reg2"/>
    <property type="match status" value="1"/>
</dbReference>
<evidence type="ECO:0000256" key="7">
    <source>
        <dbReference type="ARBA" id="ARBA00023471"/>
    </source>
</evidence>
<dbReference type="SMART" id="SM00344">
    <property type="entry name" value="HTH_ASNC"/>
    <property type="match status" value="1"/>
</dbReference>
<dbReference type="InterPro" id="IPR040523">
    <property type="entry name" value="AsnC_trans_reg2"/>
</dbReference>
<evidence type="ECO:0000256" key="8">
    <source>
        <dbReference type="ARBA" id="ARBA00048470"/>
    </source>
</evidence>
<evidence type="ECO:0000256" key="1">
    <source>
        <dbReference type="ARBA" id="ARBA00023015"/>
    </source>
</evidence>
<keyword evidence="1" id="KW-0805">Transcription regulation</keyword>